<gene>
    <name evidence="4" type="ORF">G3I29_32785</name>
</gene>
<evidence type="ECO:0000313" key="5">
    <source>
        <dbReference type="Proteomes" id="UP000471293"/>
    </source>
</evidence>
<dbReference type="GO" id="GO:0005524">
    <property type="term" value="F:ATP binding"/>
    <property type="evidence" value="ECO:0007669"/>
    <property type="project" value="UniProtKB-KW"/>
</dbReference>
<sequence length="259" mass="26996">MPIISTSGLSRTFMTKAGPVEAVRSIDLTVRAGEIIGLLGPNGAGKTTTLRMLTTLLAPTGGAATVAGRDLARDPAGVRAKCGYIAQSGGVDPHVTVREELVTQGRLYRLSKAGALARTAELARSLGLEDLLDRKTSALSGGQRRRLDLAMGLTHRPEVLFLDEPTTGLDPGSRTALWELVRRLRDDFGTTVVLTTHYLDEADALADRVVVVDGGRVAAEGTPAALKTTYAGSPDASLQDAFLAVTGRAPASEAAPVAA</sequence>
<accession>A0A6N9U977</accession>
<dbReference type="InterPro" id="IPR003593">
    <property type="entry name" value="AAA+_ATPase"/>
</dbReference>
<dbReference type="PROSITE" id="PS00211">
    <property type="entry name" value="ABC_TRANSPORTER_1"/>
    <property type="match status" value="1"/>
</dbReference>
<dbReference type="InterPro" id="IPR027417">
    <property type="entry name" value="P-loop_NTPase"/>
</dbReference>
<proteinExistence type="predicted"/>
<dbReference type="SUPFAM" id="SSF52540">
    <property type="entry name" value="P-loop containing nucleoside triphosphate hydrolases"/>
    <property type="match status" value="1"/>
</dbReference>
<feature type="domain" description="ABC transporter" evidence="3">
    <location>
        <begin position="4"/>
        <end position="239"/>
    </location>
</feature>
<dbReference type="PANTHER" id="PTHR43582">
    <property type="entry name" value="LINEARMYCIN RESISTANCE ATP-BINDING PROTEIN LNRL"/>
    <property type="match status" value="1"/>
</dbReference>
<name>A0A6N9U977_STRHA</name>
<dbReference type="Gene3D" id="3.40.50.300">
    <property type="entry name" value="P-loop containing nucleotide triphosphate hydrolases"/>
    <property type="match status" value="1"/>
</dbReference>
<dbReference type="AlphaFoldDB" id="A0A6N9U977"/>
<keyword evidence="1" id="KW-0547">Nucleotide-binding</keyword>
<dbReference type="InterPro" id="IPR003439">
    <property type="entry name" value="ABC_transporter-like_ATP-bd"/>
</dbReference>
<protein>
    <submittedName>
        <fullName evidence="4">ATP-binding cassette domain-containing protein</fullName>
    </submittedName>
</protein>
<dbReference type="EMBL" id="JAAGLQ010000685">
    <property type="protein sequence ID" value="NEA20148.1"/>
    <property type="molecule type" value="Genomic_DNA"/>
</dbReference>
<dbReference type="Proteomes" id="UP000471293">
    <property type="component" value="Unassembled WGS sequence"/>
</dbReference>
<dbReference type="Pfam" id="PF00005">
    <property type="entry name" value="ABC_tran"/>
    <property type="match status" value="1"/>
</dbReference>
<dbReference type="GO" id="GO:0016887">
    <property type="term" value="F:ATP hydrolysis activity"/>
    <property type="evidence" value="ECO:0007669"/>
    <property type="project" value="InterPro"/>
</dbReference>
<comment type="caution">
    <text evidence="4">The sequence shown here is derived from an EMBL/GenBank/DDBJ whole genome shotgun (WGS) entry which is preliminary data.</text>
</comment>
<evidence type="ECO:0000313" key="4">
    <source>
        <dbReference type="EMBL" id="NEA20148.1"/>
    </source>
</evidence>
<dbReference type="PROSITE" id="PS50893">
    <property type="entry name" value="ABC_TRANSPORTER_2"/>
    <property type="match status" value="1"/>
</dbReference>
<dbReference type="RefSeq" id="WP_164349862.1">
    <property type="nucleotide sequence ID" value="NZ_JAAGLQ010000685.1"/>
</dbReference>
<evidence type="ECO:0000256" key="1">
    <source>
        <dbReference type="ARBA" id="ARBA00022741"/>
    </source>
</evidence>
<organism evidence="4 5">
    <name type="scientific">Streptomyces halstedii</name>
    <dbReference type="NCBI Taxonomy" id="1944"/>
    <lineage>
        <taxon>Bacteria</taxon>
        <taxon>Bacillati</taxon>
        <taxon>Actinomycetota</taxon>
        <taxon>Actinomycetes</taxon>
        <taxon>Kitasatosporales</taxon>
        <taxon>Streptomycetaceae</taxon>
        <taxon>Streptomyces</taxon>
    </lineage>
</organism>
<dbReference type="PANTHER" id="PTHR43582:SF5">
    <property type="entry name" value="ABC TRANSPORTER"/>
    <property type="match status" value="1"/>
</dbReference>
<evidence type="ECO:0000259" key="3">
    <source>
        <dbReference type="PROSITE" id="PS50893"/>
    </source>
</evidence>
<dbReference type="InterPro" id="IPR017871">
    <property type="entry name" value="ABC_transporter-like_CS"/>
</dbReference>
<reference evidence="4 5" key="1">
    <citation type="submission" date="2020-01" db="EMBL/GenBank/DDBJ databases">
        <title>Insect and environment-associated Actinomycetes.</title>
        <authorList>
            <person name="Currrie C."/>
            <person name="Chevrette M."/>
            <person name="Carlson C."/>
            <person name="Stubbendieck R."/>
            <person name="Wendt-Pienkowski E."/>
        </authorList>
    </citation>
    <scope>NUCLEOTIDE SEQUENCE [LARGE SCALE GENOMIC DNA]</scope>
    <source>
        <strain evidence="4 5">SID11342</strain>
    </source>
</reference>
<keyword evidence="2 4" id="KW-0067">ATP-binding</keyword>
<evidence type="ECO:0000256" key="2">
    <source>
        <dbReference type="ARBA" id="ARBA00022840"/>
    </source>
</evidence>
<dbReference type="SMART" id="SM00382">
    <property type="entry name" value="AAA"/>
    <property type="match status" value="1"/>
</dbReference>